<dbReference type="AlphaFoldDB" id="A0A915KZ60"/>
<feature type="region of interest" description="Disordered" evidence="1">
    <location>
        <begin position="87"/>
        <end position="111"/>
    </location>
</feature>
<dbReference type="Proteomes" id="UP000887565">
    <property type="component" value="Unplaced"/>
</dbReference>
<evidence type="ECO:0000256" key="1">
    <source>
        <dbReference type="SAM" id="MobiDB-lite"/>
    </source>
</evidence>
<evidence type="ECO:0000313" key="3">
    <source>
        <dbReference type="WBParaSite" id="nRc.2.0.1.t44233-RA"/>
    </source>
</evidence>
<evidence type="ECO:0000313" key="2">
    <source>
        <dbReference type="Proteomes" id="UP000887565"/>
    </source>
</evidence>
<dbReference type="WBParaSite" id="nRc.2.0.1.t44233-RA">
    <property type="protein sequence ID" value="nRc.2.0.1.t44233-RA"/>
    <property type="gene ID" value="nRc.2.0.1.g44233"/>
</dbReference>
<reference evidence="3" key="1">
    <citation type="submission" date="2022-11" db="UniProtKB">
        <authorList>
            <consortium name="WormBaseParasite"/>
        </authorList>
    </citation>
    <scope>IDENTIFICATION</scope>
</reference>
<organism evidence="2 3">
    <name type="scientific">Romanomermis culicivorax</name>
    <name type="common">Nematode worm</name>
    <dbReference type="NCBI Taxonomy" id="13658"/>
    <lineage>
        <taxon>Eukaryota</taxon>
        <taxon>Metazoa</taxon>
        <taxon>Ecdysozoa</taxon>
        <taxon>Nematoda</taxon>
        <taxon>Enoplea</taxon>
        <taxon>Dorylaimia</taxon>
        <taxon>Mermithida</taxon>
        <taxon>Mermithoidea</taxon>
        <taxon>Mermithidae</taxon>
        <taxon>Romanomermis</taxon>
    </lineage>
</organism>
<protein>
    <submittedName>
        <fullName evidence="3">Uncharacterized protein</fullName>
    </submittedName>
</protein>
<name>A0A915KZ60_ROMCU</name>
<accession>A0A915KZ60</accession>
<sequence length="111" mass="12659">MYERAPKIRAIFGSTYRNNAKRKSDNQVFKFAGHSASYQFCSTCLHNGTISNLHKDLKKACLPDKTASFRSISNPIAELYDENDLRMRPIQKQKSGNNSTADIEQILMKED</sequence>
<keyword evidence="2" id="KW-1185">Reference proteome</keyword>
<feature type="compositionally biased region" description="Polar residues" evidence="1">
    <location>
        <begin position="92"/>
        <end position="102"/>
    </location>
</feature>
<proteinExistence type="predicted"/>